<name>A0A4R6DTD5_9RHOO</name>
<evidence type="ECO:0000313" key="3">
    <source>
        <dbReference type="Proteomes" id="UP000295129"/>
    </source>
</evidence>
<comment type="caution">
    <text evidence="2">The sequence shown here is derived from an EMBL/GenBank/DDBJ whole genome shotgun (WGS) entry which is preliminary data.</text>
</comment>
<gene>
    <name evidence="2" type="ORF">C7389_11567</name>
</gene>
<evidence type="ECO:0000313" key="2">
    <source>
        <dbReference type="EMBL" id="TDN48401.1"/>
    </source>
</evidence>
<dbReference type="AlphaFoldDB" id="A0A4R6DTD5"/>
<keyword evidence="3" id="KW-1185">Reference proteome</keyword>
<protein>
    <submittedName>
        <fullName evidence="2">Uncharacterized protein (DUF2141 family)</fullName>
    </submittedName>
</protein>
<evidence type="ECO:0000256" key="1">
    <source>
        <dbReference type="SAM" id="SignalP"/>
    </source>
</evidence>
<dbReference type="Proteomes" id="UP000295129">
    <property type="component" value="Unassembled WGS sequence"/>
</dbReference>
<dbReference type="InterPro" id="IPR018673">
    <property type="entry name" value="DUF2141"/>
</dbReference>
<reference evidence="2 3" key="1">
    <citation type="submission" date="2019-03" db="EMBL/GenBank/DDBJ databases">
        <title>Genomic Encyclopedia of Type Strains, Phase IV (KMG-IV): sequencing the most valuable type-strain genomes for metagenomic binning, comparative biology and taxonomic classification.</title>
        <authorList>
            <person name="Goeker M."/>
        </authorList>
    </citation>
    <scope>NUCLEOTIDE SEQUENCE [LARGE SCALE GENOMIC DNA]</scope>
    <source>
        <strain evidence="2 3">DSM 12121</strain>
    </source>
</reference>
<dbReference type="OrthoDB" id="9788332at2"/>
<sequence length="149" mass="15779">MCRSLLASVALVGSVHAQTAAPAASQPHGQTLTVVLEGVAHERGSVRVGLYATPSSFRKEMHALAVHEAPAAPGVVRVVFDAVPAGRYAVMAYHDEDGDGKLNMRFGMFPAEGYGLSNNPRVMGPPAFEDSAFEVAADRPSQINVVMKY</sequence>
<dbReference type="Pfam" id="PF09912">
    <property type="entry name" value="DUF2141"/>
    <property type="match status" value="1"/>
</dbReference>
<proteinExistence type="predicted"/>
<dbReference type="EMBL" id="SNVV01000015">
    <property type="protein sequence ID" value="TDN48401.1"/>
    <property type="molecule type" value="Genomic_DNA"/>
</dbReference>
<keyword evidence="1" id="KW-0732">Signal</keyword>
<organism evidence="2 3">
    <name type="scientific">Azoarcus indigens</name>
    <dbReference type="NCBI Taxonomy" id="29545"/>
    <lineage>
        <taxon>Bacteria</taxon>
        <taxon>Pseudomonadati</taxon>
        <taxon>Pseudomonadota</taxon>
        <taxon>Betaproteobacteria</taxon>
        <taxon>Rhodocyclales</taxon>
        <taxon>Zoogloeaceae</taxon>
        <taxon>Azoarcus</taxon>
    </lineage>
</organism>
<accession>A0A4R6DTD5</accession>
<feature type="chain" id="PRO_5020773571" evidence="1">
    <location>
        <begin position="18"/>
        <end position="149"/>
    </location>
</feature>
<feature type="signal peptide" evidence="1">
    <location>
        <begin position="1"/>
        <end position="17"/>
    </location>
</feature>